<proteinExistence type="inferred from homology"/>
<dbReference type="GO" id="GO:0005886">
    <property type="term" value="C:plasma membrane"/>
    <property type="evidence" value="ECO:0007669"/>
    <property type="project" value="UniProtKB-SubCell"/>
</dbReference>
<feature type="transmembrane region" description="Helical" evidence="12">
    <location>
        <begin position="202"/>
        <end position="227"/>
    </location>
</feature>
<evidence type="ECO:0000256" key="7">
    <source>
        <dbReference type="ARBA" id="ARBA00022597"/>
    </source>
</evidence>
<dbReference type="PROSITE" id="PS50928">
    <property type="entry name" value="ABC_TM1"/>
    <property type="match status" value="1"/>
</dbReference>
<evidence type="ECO:0000256" key="1">
    <source>
        <dbReference type="ARBA" id="ARBA00002264"/>
    </source>
</evidence>
<feature type="transmembrane region" description="Helical" evidence="12">
    <location>
        <begin position="14"/>
        <end position="39"/>
    </location>
</feature>
<evidence type="ECO:0000313" key="15">
    <source>
        <dbReference type="Proteomes" id="UP000193409"/>
    </source>
</evidence>
<feature type="transmembrane region" description="Helical" evidence="12">
    <location>
        <begin position="163"/>
        <end position="181"/>
    </location>
</feature>
<comment type="subcellular location">
    <subcellularLocation>
        <location evidence="2">Cell inner membrane</location>
        <topology evidence="2">Multi-pass membrane protein</topology>
    </subcellularLocation>
    <subcellularLocation>
        <location evidence="12">Cell membrane</location>
        <topology evidence="12">Multi-pass membrane protein</topology>
    </subcellularLocation>
</comment>
<dbReference type="Gene3D" id="1.10.3720.10">
    <property type="entry name" value="MetI-like"/>
    <property type="match status" value="1"/>
</dbReference>
<comment type="similarity">
    <text evidence="3">Belongs to the binding-protein-dependent transport system permease family. MalFG subfamily.</text>
</comment>
<feature type="transmembrane region" description="Helical" evidence="12">
    <location>
        <begin position="122"/>
        <end position="143"/>
    </location>
</feature>
<keyword evidence="8 12" id="KW-0812">Transmembrane</keyword>
<keyword evidence="4 12" id="KW-0813">Transport</keyword>
<protein>
    <recommendedName>
        <fullName evidence="11">Maltose/maltodextrin transport system permease protein MalG</fullName>
    </recommendedName>
</protein>
<reference evidence="14 15" key="1">
    <citation type="submission" date="2017-03" db="EMBL/GenBank/DDBJ databases">
        <authorList>
            <person name="Afonso C.L."/>
            <person name="Miller P.J."/>
            <person name="Scott M.A."/>
            <person name="Spackman E."/>
            <person name="Goraichik I."/>
            <person name="Dimitrov K.M."/>
            <person name="Suarez D.L."/>
            <person name="Swayne D.E."/>
        </authorList>
    </citation>
    <scope>NUCLEOTIDE SEQUENCE [LARGE SCALE GENOMIC DNA]</scope>
    <source>
        <strain evidence="14 15">CECT 7680</strain>
    </source>
</reference>
<evidence type="ECO:0000256" key="12">
    <source>
        <dbReference type="RuleBase" id="RU363032"/>
    </source>
</evidence>
<dbReference type="FunFam" id="1.10.3720.10:FF:000010">
    <property type="entry name" value="Maltose ABC transporter permease MalG"/>
    <property type="match status" value="1"/>
</dbReference>
<dbReference type="PANTHER" id="PTHR32243:SF50">
    <property type="entry name" value="MALTOSE_MALTODEXTRIN TRANSPORT SYSTEM PERMEASE PROTEIN MALG"/>
    <property type="match status" value="1"/>
</dbReference>
<keyword evidence="9 12" id="KW-1133">Transmembrane helix</keyword>
<keyword evidence="10 12" id="KW-0472">Membrane</keyword>
<evidence type="ECO:0000256" key="11">
    <source>
        <dbReference type="ARBA" id="ARBA00041109"/>
    </source>
</evidence>
<name>A0A1Y5S336_9RHOB</name>
<dbReference type="InterPro" id="IPR000515">
    <property type="entry name" value="MetI-like"/>
</dbReference>
<dbReference type="GO" id="GO:0015423">
    <property type="term" value="F:ABC-type maltose transporter activity"/>
    <property type="evidence" value="ECO:0007669"/>
    <property type="project" value="TreeGrafter"/>
</dbReference>
<dbReference type="OrthoDB" id="9815445at2"/>
<evidence type="ECO:0000313" key="14">
    <source>
        <dbReference type="EMBL" id="SLN31640.1"/>
    </source>
</evidence>
<evidence type="ECO:0000256" key="9">
    <source>
        <dbReference type="ARBA" id="ARBA00022989"/>
    </source>
</evidence>
<dbReference type="CDD" id="cd06261">
    <property type="entry name" value="TM_PBP2"/>
    <property type="match status" value="1"/>
</dbReference>
<dbReference type="EMBL" id="FWFQ01000008">
    <property type="protein sequence ID" value="SLN31640.1"/>
    <property type="molecule type" value="Genomic_DNA"/>
</dbReference>
<organism evidence="14 15">
    <name type="scientific">Pseudoruegeria aquimaris</name>
    <dbReference type="NCBI Taxonomy" id="393663"/>
    <lineage>
        <taxon>Bacteria</taxon>
        <taxon>Pseudomonadati</taxon>
        <taxon>Pseudomonadota</taxon>
        <taxon>Alphaproteobacteria</taxon>
        <taxon>Rhodobacterales</taxon>
        <taxon>Roseobacteraceae</taxon>
        <taxon>Pseudoruegeria</taxon>
    </lineage>
</organism>
<dbReference type="GO" id="GO:0042956">
    <property type="term" value="P:maltodextrin transmembrane transport"/>
    <property type="evidence" value="ECO:0007669"/>
    <property type="project" value="TreeGrafter"/>
</dbReference>
<dbReference type="NCBIfam" id="NF008231">
    <property type="entry name" value="PRK10998.1"/>
    <property type="match status" value="1"/>
</dbReference>
<accession>A0A1Y5S336</accession>
<evidence type="ECO:0000256" key="2">
    <source>
        <dbReference type="ARBA" id="ARBA00004429"/>
    </source>
</evidence>
<dbReference type="PANTHER" id="PTHR32243">
    <property type="entry name" value="MALTOSE TRANSPORT SYSTEM PERMEASE-RELATED"/>
    <property type="match status" value="1"/>
</dbReference>
<sequence length="296" mass="32597">MIVERKSSLLRRKILAHGFLLIFLALIMFPFLMVLSISFREGNFSTGSLFPERPTLEHWALALGFDYTRADGTVITPPYPVLLWLGNSIKVGLIASAGVLVLSTTSAYAFARMPFKGRQGVLDTLLIVQMFPAALAVVAIYAIFDTLGRVVPWLGVDSHPALILSYLSAITLHIWTIKGYFDSVDPALDKAAQIDGATPWQAFRYIFLPLSVPILAVVFVLAFIFFINEYPVASVLLRETDKMTLAVGARQYLYEQKYLWGDFAAAAILSGLPITVLFLIAQRFLVSGLSDGAVKG</sequence>
<keyword evidence="6" id="KW-0997">Cell inner membrane</keyword>
<keyword evidence="7" id="KW-0762">Sugar transport</keyword>
<keyword evidence="15" id="KW-1185">Reference proteome</keyword>
<dbReference type="RefSeq" id="WP_085868068.1">
    <property type="nucleotide sequence ID" value="NZ_FWFQ01000008.1"/>
</dbReference>
<evidence type="ECO:0000256" key="5">
    <source>
        <dbReference type="ARBA" id="ARBA00022475"/>
    </source>
</evidence>
<dbReference type="SUPFAM" id="SSF161098">
    <property type="entry name" value="MetI-like"/>
    <property type="match status" value="1"/>
</dbReference>
<dbReference type="InterPro" id="IPR035906">
    <property type="entry name" value="MetI-like_sf"/>
</dbReference>
<dbReference type="InterPro" id="IPR050901">
    <property type="entry name" value="BP-dep_ABC_trans_perm"/>
</dbReference>
<evidence type="ECO:0000256" key="3">
    <source>
        <dbReference type="ARBA" id="ARBA00009047"/>
    </source>
</evidence>
<evidence type="ECO:0000256" key="4">
    <source>
        <dbReference type="ARBA" id="ARBA00022448"/>
    </source>
</evidence>
<evidence type="ECO:0000259" key="13">
    <source>
        <dbReference type="PROSITE" id="PS50928"/>
    </source>
</evidence>
<evidence type="ECO:0000256" key="8">
    <source>
        <dbReference type="ARBA" id="ARBA00022692"/>
    </source>
</evidence>
<dbReference type="Pfam" id="PF00528">
    <property type="entry name" value="BPD_transp_1"/>
    <property type="match status" value="1"/>
</dbReference>
<gene>
    <name evidence="14" type="primary">malG</name>
    <name evidence="14" type="ORF">PSA7680_01530</name>
</gene>
<evidence type="ECO:0000256" key="6">
    <source>
        <dbReference type="ARBA" id="ARBA00022519"/>
    </source>
</evidence>
<dbReference type="Proteomes" id="UP000193409">
    <property type="component" value="Unassembled WGS sequence"/>
</dbReference>
<feature type="domain" description="ABC transmembrane type-1" evidence="13">
    <location>
        <begin position="85"/>
        <end position="281"/>
    </location>
</feature>
<keyword evidence="5" id="KW-1003">Cell membrane</keyword>
<comment type="function">
    <text evidence="1">Part of the ABC transporter complex MalEFGK involved in maltose/maltodextrin import. Probably responsible for the translocation of the substrate across the membrane.</text>
</comment>
<evidence type="ECO:0000256" key="10">
    <source>
        <dbReference type="ARBA" id="ARBA00023136"/>
    </source>
</evidence>
<feature type="transmembrane region" description="Helical" evidence="12">
    <location>
        <begin position="89"/>
        <end position="110"/>
    </location>
</feature>
<feature type="transmembrane region" description="Helical" evidence="12">
    <location>
        <begin position="258"/>
        <end position="280"/>
    </location>
</feature>
<dbReference type="AlphaFoldDB" id="A0A1Y5S336"/>